<accession>A0A0C9UGT8</accession>
<protein>
    <submittedName>
        <fullName evidence="1">Uncharacterized protein</fullName>
    </submittedName>
</protein>
<gene>
    <name evidence="1" type="ORF">M422DRAFT_270604</name>
</gene>
<keyword evidence="2" id="KW-1185">Reference proteome</keyword>
<dbReference type="HOGENOM" id="CLU_2470522_0_0_1"/>
<dbReference type="Proteomes" id="UP000054279">
    <property type="component" value="Unassembled WGS sequence"/>
</dbReference>
<dbReference type="AlphaFoldDB" id="A0A0C9UGT8"/>
<sequence length="88" mass="9310">MAISPAAYVSIPRNAASSWTSSQDSGTVLAGNASIVPIADRSVSYMRNRPLLCGDVSTVLLVVNGGQAFGGYVFNGNDLVHIKYEAYR</sequence>
<organism evidence="1 2">
    <name type="scientific">Sphaerobolus stellatus (strain SS14)</name>
    <dbReference type="NCBI Taxonomy" id="990650"/>
    <lineage>
        <taxon>Eukaryota</taxon>
        <taxon>Fungi</taxon>
        <taxon>Dikarya</taxon>
        <taxon>Basidiomycota</taxon>
        <taxon>Agaricomycotina</taxon>
        <taxon>Agaricomycetes</taxon>
        <taxon>Phallomycetidae</taxon>
        <taxon>Geastrales</taxon>
        <taxon>Sphaerobolaceae</taxon>
        <taxon>Sphaerobolus</taxon>
    </lineage>
</organism>
<name>A0A0C9UGT8_SPHS4</name>
<proteinExistence type="predicted"/>
<evidence type="ECO:0000313" key="1">
    <source>
        <dbReference type="EMBL" id="KIJ28197.1"/>
    </source>
</evidence>
<reference evidence="1 2" key="1">
    <citation type="submission" date="2014-06" db="EMBL/GenBank/DDBJ databases">
        <title>Evolutionary Origins and Diversification of the Mycorrhizal Mutualists.</title>
        <authorList>
            <consortium name="DOE Joint Genome Institute"/>
            <consortium name="Mycorrhizal Genomics Consortium"/>
            <person name="Kohler A."/>
            <person name="Kuo A."/>
            <person name="Nagy L.G."/>
            <person name="Floudas D."/>
            <person name="Copeland A."/>
            <person name="Barry K.W."/>
            <person name="Cichocki N."/>
            <person name="Veneault-Fourrey C."/>
            <person name="LaButti K."/>
            <person name="Lindquist E.A."/>
            <person name="Lipzen A."/>
            <person name="Lundell T."/>
            <person name="Morin E."/>
            <person name="Murat C."/>
            <person name="Riley R."/>
            <person name="Ohm R."/>
            <person name="Sun H."/>
            <person name="Tunlid A."/>
            <person name="Henrissat B."/>
            <person name="Grigoriev I.V."/>
            <person name="Hibbett D.S."/>
            <person name="Martin F."/>
        </authorList>
    </citation>
    <scope>NUCLEOTIDE SEQUENCE [LARGE SCALE GENOMIC DNA]</scope>
    <source>
        <strain evidence="1 2">SS14</strain>
    </source>
</reference>
<evidence type="ECO:0000313" key="2">
    <source>
        <dbReference type="Proteomes" id="UP000054279"/>
    </source>
</evidence>
<dbReference type="EMBL" id="KN837313">
    <property type="protein sequence ID" value="KIJ28197.1"/>
    <property type="molecule type" value="Genomic_DNA"/>
</dbReference>